<dbReference type="AlphaFoldDB" id="A0AAJ8KIS5"/>
<dbReference type="Proteomes" id="UP000078595">
    <property type="component" value="Chromosome 1"/>
</dbReference>
<keyword evidence="2" id="KW-1185">Reference proteome</keyword>
<gene>
    <name evidence="1" type="ORF">I303_100800</name>
</gene>
<accession>A0AAJ8KIS5</accession>
<name>A0AAJ8KIS5_9TREE</name>
<evidence type="ECO:0008006" key="3">
    <source>
        <dbReference type="Google" id="ProtNLM"/>
    </source>
</evidence>
<evidence type="ECO:0000313" key="2">
    <source>
        <dbReference type="Proteomes" id="UP000078595"/>
    </source>
</evidence>
<dbReference type="GeneID" id="28964501"/>
<protein>
    <recommendedName>
        <fullName evidence="3">BTB domain-containing protein</fullName>
    </recommendedName>
</protein>
<dbReference type="KEGG" id="kdj:28964501"/>
<organism evidence="1 2">
    <name type="scientific">Kwoniella dejecticola CBS 10117</name>
    <dbReference type="NCBI Taxonomy" id="1296121"/>
    <lineage>
        <taxon>Eukaryota</taxon>
        <taxon>Fungi</taxon>
        <taxon>Dikarya</taxon>
        <taxon>Basidiomycota</taxon>
        <taxon>Agaricomycotina</taxon>
        <taxon>Tremellomycetes</taxon>
        <taxon>Tremellales</taxon>
        <taxon>Cryptococcaceae</taxon>
        <taxon>Kwoniella</taxon>
    </lineage>
</organism>
<evidence type="ECO:0000313" key="1">
    <source>
        <dbReference type="EMBL" id="WWC58262.1"/>
    </source>
</evidence>
<reference evidence="1" key="1">
    <citation type="submission" date="2013-07" db="EMBL/GenBank/DDBJ databases">
        <authorList>
            <consortium name="The Broad Institute Genome Sequencing Platform"/>
            <person name="Cuomo C."/>
            <person name="Litvintseva A."/>
            <person name="Chen Y."/>
            <person name="Heitman J."/>
            <person name="Sun S."/>
            <person name="Springer D."/>
            <person name="Dromer F."/>
            <person name="Young S.K."/>
            <person name="Zeng Q."/>
            <person name="Gargeya S."/>
            <person name="Fitzgerald M."/>
            <person name="Abouelleil A."/>
            <person name="Alvarado L."/>
            <person name="Berlin A.M."/>
            <person name="Chapman S.B."/>
            <person name="Dewar J."/>
            <person name="Goldberg J."/>
            <person name="Griggs A."/>
            <person name="Gujja S."/>
            <person name="Hansen M."/>
            <person name="Howarth C."/>
            <person name="Imamovic A."/>
            <person name="Larimer J."/>
            <person name="McCowan C."/>
            <person name="Murphy C."/>
            <person name="Pearson M."/>
            <person name="Priest M."/>
            <person name="Roberts A."/>
            <person name="Saif S."/>
            <person name="Shea T."/>
            <person name="Sykes S."/>
            <person name="Wortman J."/>
            <person name="Nusbaum C."/>
            <person name="Birren B."/>
        </authorList>
    </citation>
    <scope>NUCLEOTIDE SEQUENCE</scope>
    <source>
        <strain evidence="1">CBS 10117</strain>
    </source>
</reference>
<reference evidence="1" key="2">
    <citation type="submission" date="2024-02" db="EMBL/GenBank/DDBJ databases">
        <title>Comparative genomics of Cryptococcus and Kwoniella reveals pathogenesis evolution and contrasting modes of karyotype evolution via chromosome fusion or intercentromeric recombination.</title>
        <authorList>
            <person name="Coelho M.A."/>
            <person name="David-Palma M."/>
            <person name="Shea T."/>
            <person name="Bowers K."/>
            <person name="McGinley-Smith S."/>
            <person name="Mohammad A.W."/>
            <person name="Gnirke A."/>
            <person name="Yurkov A.M."/>
            <person name="Nowrousian M."/>
            <person name="Sun S."/>
            <person name="Cuomo C.A."/>
            <person name="Heitman J."/>
        </authorList>
    </citation>
    <scope>NUCLEOTIDE SEQUENCE</scope>
    <source>
        <strain evidence="1">CBS 10117</strain>
    </source>
</reference>
<proteinExistence type="predicted"/>
<sequence length="260" mass="29206">MSEQSFYTSCKSSVQLVSVSEDGSQEIGIDLDIRPHSVHNDPKDDIIIISNDYVKFRASRFHLIRTSQFFEGLLGIAKPNIKPISKVFTDQDNGEKAEPIHLEFSSCTISLFLNIACSSHPCLPALKTEQATALLDFVEFAICDDFIDLARTSLINSLEKQPLELLVVASRRNDLDMAKQALRQIDEVMFNQLFNAPSVHPELAVKEYLRRLTRPYHLAILDAASTQAEDAFGVRVLGSQLIFTNDWSSFADTFSLDQFT</sequence>
<dbReference type="EMBL" id="CP144530">
    <property type="protein sequence ID" value="WWC58262.1"/>
    <property type="molecule type" value="Genomic_DNA"/>
</dbReference>
<dbReference type="RefSeq" id="XP_065824275.1">
    <property type="nucleotide sequence ID" value="XM_065968203.1"/>
</dbReference>